<evidence type="ECO:0000256" key="1">
    <source>
        <dbReference type="SAM" id="MobiDB-lite"/>
    </source>
</evidence>
<gene>
    <name evidence="2" type="ORF">HYC85_029336</name>
</gene>
<evidence type="ECO:0000313" key="2">
    <source>
        <dbReference type="EMBL" id="KAF5933165.1"/>
    </source>
</evidence>
<dbReference type="Proteomes" id="UP000593564">
    <property type="component" value="Unassembled WGS sequence"/>
</dbReference>
<organism evidence="2 3">
    <name type="scientific">Camellia sinensis</name>
    <name type="common">Tea plant</name>
    <name type="synonym">Thea sinensis</name>
    <dbReference type="NCBI Taxonomy" id="4442"/>
    <lineage>
        <taxon>Eukaryota</taxon>
        <taxon>Viridiplantae</taxon>
        <taxon>Streptophyta</taxon>
        <taxon>Embryophyta</taxon>
        <taxon>Tracheophyta</taxon>
        <taxon>Spermatophyta</taxon>
        <taxon>Magnoliopsida</taxon>
        <taxon>eudicotyledons</taxon>
        <taxon>Gunneridae</taxon>
        <taxon>Pentapetalae</taxon>
        <taxon>asterids</taxon>
        <taxon>Ericales</taxon>
        <taxon>Theaceae</taxon>
        <taxon>Camellia</taxon>
    </lineage>
</organism>
<name>A0A7J7FXU6_CAMSI</name>
<comment type="caution">
    <text evidence="2">The sequence shown here is derived from an EMBL/GenBank/DDBJ whole genome shotgun (WGS) entry which is preliminary data.</text>
</comment>
<feature type="compositionally biased region" description="Basic and acidic residues" evidence="1">
    <location>
        <begin position="98"/>
        <end position="111"/>
    </location>
</feature>
<dbReference type="EMBL" id="JACBKZ010000014">
    <property type="protein sequence ID" value="KAF5933165.1"/>
    <property type="molecule type" value="Genomic_DNA"/>
</dbReference>
<protein>
    <submittedName>
        <fullName evidence="2">Uncharacterized protein</fullName>
    </submittedName>
</protein>
<accession>A0A7J7FXU6</accession>
<evidence type="ECO:0000313" key="3">
    <source>
        <dbReference type="Proteomes" id="UP000593564"/>
    </source>
</evidence>
<keyword evidence="3" id="KW-1185">Reference proteome</keyword>
<reference evidence="2 3" key="2">
    <citation type="submission" date="2020-07" db="EMBL/GenBank/DDBJ databases">
        <title>Genome assembly of wild tea tree DASZ reveals pedigree and selection history of tea varieties.</title>
        <authorList>
            <person name="Zhang W."/>
        </authorList>
    </citation>
    <scope>NUCLEOTIDE SEQUENCE [LARGE SCALE GENOMIC DNA]</scope>
    <source>
        <strain evidence="3">cv. G240</strain>
        <tissue evidence="2">Leaf</tissue>
    </source>
</reference>
<feature type="region of interest" description="Disordered" evidence="1">
    <location>
        <begin position="72"/>
        <end position="133"/>
    </location>
</feature>
<dbReference type="AlphaFoldDB" id="A0A7J7FXU6"/>
<reference evidence="3" key="1">
    <citation type="journal article" date="2020" name="Nat. Commun.">
        <title>Genome assembly of wild tea tree DASZ reveals pedigree and selection history of tea varieties.</title>
        <authorList>
            <person name="Zhang W."/>
            <person name="Zhang Y."/>
            <person name="Qiu H."/>
            <person name="Guo Y."/>
            <person name="Wan H."/>
            <person name="Zhang X."/>
            <person name="Scossa F."/>
            <person name="Alseekh S."/>
            <person name="Zhang Q."/>
            <person name="Wang P."/>
            <person name="Xu L."/>
            <person name="Schmidt M.H."/>
            <person name="Jia X."/>
            <person name="Li D."/>
            <person name="Zhu A."/>
            <person name="Guo F."/>
            <person name="Chen W."/>
            <person name="Ni D."/>
            <person name="Usadel B."/>
            <person name="Fernie A.R."/>
            <person name="Wen W."/>
        </authorList>
    </citation>
    <scope>NUCLEOTIDE SEQUENCE [LARGE SCALE GENOMIC DNA]</scope>
    <source>
        <strain evidence="3">cv. G240</strain>
    </source>
</reference>
<sequence>MRCAHQNKYRLDRLIWNQASHIRLFGKWYLCFITRKVTEGWEAIPNHHSFYTTKLYHHHLISSNKEGFLKAKAAANSSKKQQKFESSRRQQGVVQKPRQTENVKRSRDKARGQRLQKSETSLQTGKVADDHTK</sequence>
<proteinExistence type="predicted"/>